<keyword evidence="1" id="KW-0479">Metal-binding</keyword>
<organism evidence="6 7">
    <name type="scientific">Pisum sativum</name>
    <name type="common">Garden pea</name>
    <name type="synonym">Lathyrus oleraceus</name>
    <dbReference type="NCBI Taxonomy" id="3888"/>
    <lineage>
        <taxon>Eukaryota</taxon>
        <taxon>Viridiplantae</taxon>
        <taxon>Streptophyta</taxon>
        <taxon>Embryophyta</taxon>
        <taxon>Tracheophyta</taxon>
        <taxon>Spermatophyta</taxon>
        <taxon>Magnoliopsida</taxon>
        <taxon>eudicotyledons</taxon>
        <taxon>Gunneridae</taxon>
        <taxon>Pentapetalae</taxon>
        <taxon>rosids</taxon>
        <taxon>fabids</taxon>
        <taxon>Fabales</taxon>
        <taxon>Fabaceae</taxon>
        <taxon>Papilionoideae</taxon>
        <taxon>50 kb inversion clade</taxon>
        <taxon>NPAAA clade</taxon>
        <taxon>Hologalegina</taxon>
        <taxon>IRL clade</taxon>
        <taxon>Fabeae</taxon>
        <taxon>Lathyrus</taxon>
    </lineage>
</organism>
<evidence type="ECO:0000259" key="5">
    <source>
        <dbReference type="PROSITE" id="PS51999"/>
    </source>
</evidence>
<feature type="domain" description="GRF-type" evidence="5">
    <location>
        <begin position="28"/>
        <end position="74"/>
    </location>
</feature>
<accession>A0A9D5AE29</accession>
<proteinExistence type="predicted"/>
<keyword evidence="3" id="KW-0862">Zinc</keyword>
<evidence type="ECO:0000313" key="7">
    <source>
        <dbReference type="Proteomes" id="UP001058974"/>
    </source>
</evidence>
<evidence type="ECO:0000256" key="3">
    <source>
        <dbReference type="ARBA" id="ARBA00022833"/>
    </source>
</evidence>
<protein>
    <recommendedName>
        <fullName evidence="5">GRF-type domain-containing protein</fullName>
    </recommendedName>
</protein>
<comment type="caution">
    <text evidence="6">The sequence shown here is derived from an EMBL/GenBank/DDBJ whole genome shotgun (WGS) entry which is preliminary data.</text>
</comment>
<dbReference type="InterPro" id="IPR010666">
    <property type="entry name" value="Znf_GRF"/>
</dbReference>
<dbReference type="EMBL" id="JAMSHJ010000005">
    <property type="protein sequence ID" value="KAI5404753.1"/>
    <property type="molecule type" value="Genomic_DNA"/>
</dbReference>
<dbReference type="GO" id="GO:0008270">
    <property type="term" value="F:zinc ion binding"/>
    <property type="evidence" value="ECO:0007669"/>
    <property type="project" value="UniProtKB-KW"/>
</dbReference>
<keyword evidence="7" id="KW-1185">Reference proteome</keyword>
<dbReference type="PROSITE" id="PS51999">
    <property type="entry name" value="ZF_GRF"/>
    <property type="match status" value="1"/>
</dbReference>
<keyword evidence="2 4" id="KW-0863">Zinc-finger</keyword>
<reference evidence="6 7" key="1">
    <citation type="journal article" date="2022" name="Nat. Genet.">
        <title>Improved pea reference genome and pan-genome highlight genomic features and evolutionary characteristics.</title>
        <authorList>
            <person name="Yang T."/>
            <person name="Liu R."/>
            <person name="Luo Y."/>
            <person name="Hu S."/>
            <person name="Wang D."/>
            <person name="Wang C."/>
            <person name="Pandey M.K."/>
            <person name="Ge S."/>
            <person name="Xu Q."/>
            <person name="Li N."/>
            <person name="Li G."/>
            <person name="Huang Y."/>
            <person name="Saxena R.K."/>
            <person name="Ji Y."/>
            <person name="Li M."/>
            <person name="Yan X."/>
            <person name="He Y."/>
            <person name="Liu Y."/>
            <person name="Wang X."/>
            <person name="Xiang C."/>
            <person name="Varshney R.K."/>
            <person name="Ding H."/>
            <person name="Gao S."/>
            <person name="Zong X."/>
        </authorList>
    </citation>
    <scope>NUCLEOTIDE SEQUENCE [LARGE SCALE GENOMIC DNA]</scope>
    <source>
        <strain evidence="6 7">cv. Zhongwan 6</strain>
    </source>
</reference>
<evidence type="ECO:0000256" key="2">
    <source>
        <dbReference type="ARBA" id="ARBA00022771"/>
    </source>
</evidence>
<evidence type="ECO:0000256" key="4">
    <source>
        <dbReference type="PROSITE-ProRule" id="PRU01343"/>
    </source>
</evidence>
<dbReference type="AlphaFoldDB" id="A0A9D5AE29"/>
<dbReference type="Gramene" id="Psat05G0178300-T1">
    <property type="protein sequence ID" value="KAI5404753.1"/>
    <property type="gene ID" value="KIW84_051783"/>
</dbReference>
<evidence type="ECO:0000313" key="6">
    <source>
        <dbReference type="EMBL" id="KAI5404753.1"/>
    </source>
</evidence>
<gene>
    <name evidence="6" type="ORF">KIW84_051783</name>
</gene>
<dbReference type="Proteomes" id="UP001058974">
    <property type="component" value="Chromosome 5"/>
</dbReference>
<name>A0A9D5AE29_PEA</name>
<evidence type="ECO:0000256" key="1">
    <source>
        <dbReference type="ARBA" id="ARBA00022723"/>
    </source>
</evidence>
<sequence length="208" mass="23443">MFKNASSASITSFGTSGSVFRRNKIIECFCQDDSVLHTVTDVNSVNYGRIFLDCINYRNHIDKGCNFFKWLGDEFVDEGDLKLERQKKKINKLKNEVIHTKGWLKMSVVVKMLSLGLNLVFVTKVTTTTRNRGSDTKQVTTGATKPHEFGCRAANGGATRNQVSSAGSSAEVGRVREPQQWARKAVVVWAACCPRFGRKRRRFRWSVV</sequence>
<dbReference type="Pfam" id="PF06839">
    <property type="entry name" value="Zn_ribbon_GRF"/>
    <property type="match status" value="1"/>
</dbReference>